<dbReference type="Proteomes" id="UP000050488">
    <property type="component" value="Unassembled WGS sequence"/>
</dbReference>
<dbReference type="InterPro" id="IPR000847">
    <property type="entry name" value="LysR_HTH_N"/>
</dbReference>
<dbReference type="InterPro" id="IPR036390">
    <property type="entry name" value="WH_DNA-bd_sf"/>
</dbReference>
<evidence type="ECO:0000259" key="6">
    <source>
        <dbReference type="PROSITE" id="PS50931"/>
    </source>
</evidence>
<keyword evidence="2" id="KW-0805">Transcription regulation</keyword>
<dbReference type="AlphaFoldDB" id="A0A0Q1AGL3"/>
<name>A0A0Q1AGL3_9CORY</name>
<organism evidence="7 8">
    <name type="scientific">Corynebacterium lowii</name>
    <dbReference type="NCBI Taxonomy" id="1544413"/>
    <lineage>
        <taxon>Bacteria</taxon>
        <taxon>Bacillati</taxon>
        <taxon>Actinomycetota</taxon>
        <taxon>Actinomycetes</taxon>
        <taxon>Mycobacteriales</taxon>
        <taxon>Corynebacteriaceae</taxon>
        <taxon>Corynebacterium</taxon>
    </lineage>
</organism>
<evidence type="ECO:0000313" key="8">
    <source>
        <dbReference type="Proteomes" id="UP000050488"/>
    </source>
</evidence>
<dbReference type="GO" id="GO:0032993">
    <property type="term" value="C:protein-DNA complex"/>
    <property type="evidence" value="ECO:0007669"/>
    <property type="project" value="TreeGrafter"/>
</dbReference>
<evidence type="ECO:0000313" key="7">
    <source>
        <dbReference type="EMBL" id="KQB85789.1"/>
    </source>
</evidence>
<dbReference type="PATRIC" id="fig|1544413.3.peg.1926"/>
<keyword evidence="3" id="KW-0238">DNA-binding</keyword>
<dbReference type="GO" id="GO:0003700">
    <property type="term" value="F:DNA-binding transcription factor activity"/>
    <property type="evidence" value="ECO:0007669"/>
    <property type="project" value="InterPro"/>
</dbReference>
<dbReference type="EMBL" id="LKEV01000006">
    <property type="protein sequence ID" value="KQB85789.1"/>
    <property type="molecule type" value="Genomic_DNA"/>
</dbReference>
<sequence length="301" mass="33279">MEMNLTRLRMLVELRRQGTITQVAQALRYTHSAVSQQLGKLERETGHRLLEKVGRNVRLTRQGEILADHAARMLAIADDAAAALATSVDEVGGTLRVASFQTVLATLAPRALNSLSQQYPELRVEIYQREVETAMEGLAAGDFDLILGESYENADIPLHPGIHREKLFSDPLLLVLPRTGPLSTPPSKVSDLARYPWAIDPAHLVLGRWAREYCRRHGFEPQVLFETPDPFLQIYLARDGHAITVVPAIIAGTFLSDVQALPLDGSPSRTLYTAVRVGHEKSPAIRAFREDTVVAARELAV</sequence>
<dbReference type="InterPro" id="IPR036388">
    <property type="entry name" value="WH-like_DNA-bd_sf"/>
</dbReference>
<dbReference type="GO" id="GO:0003677">
    <property type="term" value="F:DNA binding"/>
    <property type="evidence" value="ECO:0007669"/>
    <property type="project" value="UniProtKB-KW"/>
</dbReference>
<dbReference type="Gene3D" id="1.10.10.10">
    <property type="entry name" value="Winged helix-like DNA-binding domain superfamily/Winged helix DNA-binding domain"/>
    <property type="match status" value="1"/>
</dbReference>
<dbReference type="Pfam" id="PF00126">
    <property type="entry name" value="HTH_1"/>
    <property type="match status" value="1"/>
</dbReference>
<comment type="caution">
    <text evidence="7">The sequence shown here is derived from an EMBL/GenBank/DDBJ whole genome shotgun (WGS) entry which is preliminary data.</text>
</comment>
<evidence type="ECO:0000256" key="1">
    <source>
        <dbReference type="ARBA" id="ARBA00009437"/>
    </source>
</evidence>
<evidence type="ECO:0000256" key="4">
    <source>
        <dbReference type="ARBA" id="ARBA00023159"/>
    </source>
</evidence>
<reference evidence="7 8" key="1">
    <citation type="submission" date="2015-10" db="EMBL/GenBank/DDBJ databases">
        <title>Corynebacteirum lowii and Corynebacterium oculi species nova, derived from human clinical disease and and emended description of Corynebacterium mastiditis.</title>
        <authorList>
            <person name="Bernard K."/>
            <person name="Pacheco A.L."/>
            <person name="Mcdougall C."/>
            <person name="Burtx T."/>
            <person name="Weibe D."/>
            <person name="Tyler S."/>
            <person name="Olson A.B."/>
            <person name="Cnockaert M."/>
            <person name="Eguchi H."/>
            <person name="Kuwahara T."/>
            <person name="Nakayama-Imaohji H."/>
            <person name="Boudewijins M."/>
            <person name="Van Hoecke F."/>
            <person name="Bernier A.-M."/>
            <person name="Vandamme P."/>
        </authorList>
    </citation>
    <scope>NUCLEOTIDE SEQUENCE [LARGE SCALE GENOMIC DNA]</scope>
    <source>
        <strain evidence="7 8">NML 130206</strain>
    </source>
</reference>
<dbReference type="PANTHER" id="PTHR30346:SF29">
    <property type="entry name" value="LYSR SUBSTRATE-BINDING"/>
    <property type="match status" value="1"/>
</dbReference>
<comment type="similarity">
    <text evidence="1">Belongs to the LysR transcriptional regulatory family.</text>
</comment>
<gene>
    <name evidence="7" type="primary">benM</name>
    <name evidence="7" type="ORF">Clow_01923</name>
</gene>
<evidence type="ECO:0000256" key="2">
    <source>
        <dbReference type="ARBA" id="ARBA00023015"/>
    </source>
</evidence>
<protein>
    <submittedName>
        <fullName evidence="7">HTH-type transcriptional regulator BenM</fullName>
    </submittedName>
</protein>
<keyword evidence="8" id="KW-1185">Reference proteome</keyword>
<proteinExistence type="inferred from homology"/>
<dbReference type="PROSITE" id="PS50931">
    <property type="entry name" value="HTH_LYSR"/>
    <property type="match status" value="1"/>
</dbReference>
<dbReference type="Pfam" id="PF03466">
    <property type="entry name" value="LysR_substrate"/>
    <property type="match status" value="1"/>
</dbReference>
<dbReference type="PANTHER" id="PTHR30346">
    <property type="entry name" value="TRANSCRIPTIONAL DUAL REGULATOR HCAR-RELATED"/>
    <property type="match status" value="1"/>
</dbReference>
<feature type="domain" description="HTH lysR-type" evidence="6">
    <location>
        <begin position="3"/>
        <end position="60"/>
    </location>
</feature>
<accession>A0A0Q1AGL3</accession>
<dbReference type="SUPFAM" id="SSF46785">
    <property type="entry name" value="Winged helix' DNA-binding domain"/>
    <property type="match status" value="1"/>
</dbReference>
<evidence type="ECO:0000256" key="5">
    <source>
        <dbReference type="ARBA" id="ARBA00023163"/>
    </source>
</evidence>
<dbReference type="STRING" id="1544413.Clow_01923"/>
<dbReference type="InterPro" id="IPR005119">
    <property type="entry name" value="LysR_subst-bd"/>
</dbReference>
<keyword evidence="4" id="KW-0010">Activator</keyword>
<keyword evidence="5" id="KW-0804">Transcription</keyword>
<evidence type="ECO:0000256" key="3">
    <source>
        <dbReference type="ARBA" id="ARBA00023125"/>
    </source>
</evidence>
<dbReference type="SUPFAM" id="SSF53850">
    <property type="entry name" value="Periplasmic binding protein-like II"/>
    <property type="match status" value="1"/>
</dbReference>
<dbReference type="Gene3D" id="3.40.190.290">
    <property type="match status" value="1"/>
</dbReference>